<dbReference type="RefSeq" id="WP_279587075.1">
    <property type="nucleotide sequence ID" value="NZ_FOWW01000015.1"/>
</dbReference>
<reference evidence="3" key="1">
    <citation type="submission" date="2016-10" db="EMBL/GenBank/DDBJ databases">
        <authorList>
            <person name="Varghese N."/>
            <person name="Submissions S."/>
        </authorList>
    </citation>
    <scope>NUCLEOTIDE SEQUENCE [LARGE SCALE GENOMIC DNA]</scope>
    <source>
        <strain evidence="3">CGMCC 4.5579</strain>
    </source>
</reference>
<dbReference type="CDD" id="cd14241">
    <property type="entry name" value="PAD"/>
    <property type="match status" value="1"/>
</dbReference>
<dbReference type="InterPro" id="IPR012674">
    <property type="entry name" value="Calycin"/>
</dbReference>
<dbReference type="PANTHER" id="PTHR40087:SF1">
    <property type="entry name" value="PHENOLIC ACID DECARBOXYLASE PADC"/>
    <property type="match status" value="1"/>
</dbReference>
<dbReference type="EMBL" id="FOWW01000015">
    <property type="protein sequence ID" value="SFQ73094.1"/>
    <property type="molecule type" value="Genomic_DNA"/>
</dbReference>
<organism evidence="2 3">
    <name type="scientific">Amycolatopsis arida</name>
    <dbReference type="NCBI Taxonomy" id="587909"/>
    <lineage>
        <taxon>Bacteria</taxon>
        <taxon>Bacillati</taxon>
        <taxon>Actinomycetota</taxon>
        <taxon>Actinomycetes</taxon>
        <taxon>Pseudonocardiales</taxon>
        <taxon>Pseudonocardiaceae</taxon>
        <taxon>Amycolatopsis</taxon>
    </lineage>
</organism>
<proteinExistence type="predicted"/>
<gene>
    <name evidence="2" type="ORF">SAMN05421810_11539</name>
</gene>
<sequence>MSIDLADLSGFVGTHMIYTYANGWQYELYVKNSGTVDYRIHGGMVAGRWVKGQHVDLVRLDEDLYRISWTEPTGTSVSVNAMPARRRLHTVIFFPRWVHLHPERTVCFQNEHLDEMLAYRERGPTYPIDVVSEWGTITFLENRGPDDESVISVAPADLPPGYTERTDPVSARLAAG</sequence>
<evidence type="ECO:0000313" key="3">
    <source>
        <dbReference type="Proteomes" id="UP000198727"/>
    </source>
</evidence>
<evidence type="ECO:0000256" key="1">
    <source>
        <dbReference type="SAM" id="MobiDB-lite"/>
    </source>
</evidence>
<keyword evidence="3" id="KW-1185">Reference proteome</keyword>
<dbReference type="PANTHER" id="PTHR40087">
    <property type="entry name" value="PHENOLIC ACID DECARBOXYLASE PADC"/>
    <property type="match status" value="1"/>
</dbReference>
<dbReference type="Proteomes" id="UP000198727">
    <property type="component" value="Unassembled WGS sequence"/>
</dbReference>
<dbReference type="Gene3D" id="2.40.128.20">
    <property type="match status" value="1"/>
</dbReference>
<feature type="region of interest" description="Disordered" evidence="1">
    <location>
        <begin position="157"/>
        <end position="176"/>
    </location>
</feature>
<dbReference type="GO" id="GO:0016831">
    <property type="term" value="F:carboxy-lyase activity"/>
    <property type="evidence" value="ECO:0007669"/>
    <property type="project" value="InterPro"/>
</dbReference>
<evidence type="ECO:0000313" key="2">
    <source>
        <dbReference type="EMBL" id="SFQ73094.1"/>
    </source>
</evidence>
<protein>
    <submittedName>
        <fullName evidence="2">Phenolic acid decarboxylase</fullName>
    </submittedName>
</protein>
<accession>A0A1I6AWN7</accession>
<dbReference type="STRING" id="587909.SAMN05421810_11539"/>
<dbReference type="SUPFAM" id="SSF50814">
    <property type="entry name" value="Lipocalins"/>
    <property type="match status" value="1"/>
</dbReference>
<name>A0A1I6AWN7_9PSEU</name>
<dbReference type="InterPro" id="IPR008729">
    <property type="entry name" value="PA_de_COase"/>
</dbReference>
<dbReference type="Pfam" id="PF05870">
    <property type="entry name" value="PA_decarbox"/>
    <property type="match status" value="1"/>
</dbReference>
<dbReference type="AlphaFoldDB" id="A0A1I6AWN7"/>